<evidence type="ECO:0000313" key="1">
    <source>
        <dbReference type="EMBL" id="KAK1902523.1"/>
    </source>
</evidence>
<feature type="non-terminal residue" evidence="1">
    <location>
        <position position="1"/>
    </location>
</feature>
<organism evidence="1 2">
    <name type="scientific">Dissostichus eleginoides</name>
    <name type="common">Patagonian toothfish</name>
    <name type="synonym">Dissostichus amissus</name>
    <dbReference type="NCBI Taxonomy" id="100907"/>
    <lineage>
        <taxon>Eukaryota</taxon>
        <taxon>Metazoa</taxon>
        <taxon>Chordata</taxon>
        <taxon>Craniata</taxon>
        <taxon>Vertebrata</taxon>
        <taxon>Euteleostomi</taxon>
        <taxon>Actinopterygii</taxon>
        <taxon>Neopterygii</taxon>
        <taxon>Teleostei</taxon>
        <taxon>Neoteleostei</taxon>
        <taxon>Acanthomorphata</taxon>
        <taxon>Eupercaria</taxon>
        <taxon>Perciformes</taxon>
        <taxon>Notothenioidei</taxon>
        <taxon>Nototheniidae</taxon>
        <taxon>Dissostichus</taxon>
    </lineage>
</organism>
<evidence type="ECO:0000313" key="2">
    <source>
        <dbReference type="Proteomes" id="UP001228049"/>
    </source>
</evidence>
<feature type="non-terminal residue" evidence="1">
    <location>
        <position position="115"/>
    </location>
</feature>
<keyword evidence="1" id="KW-0808">Transferase</keyword>
<dbReference type="GO" id="GO:0003968">
    <property type="term" value="F:RNA-directed RNA polymerase activity"/>
    <property type="evidence" value="ECO:0007669"/>
    <property type="project" value="UniProtKB-KW"/>
</dbReference>
<sequence length="115" mass="12746">KGAPAPLALSLGGSSNGTSKHLNLITKAAARDHNKRKKQLGNSLTSDLFPYETSHEELKRSDVAHMNPFSPARFCLMSLHFAVAAAMIVQREPRALRQHHRDRCLKALRRAPVVK</sequence>
<keyword evidence="1" id="KW-0548">Nucleotidyltransferase</keyword>
<dbReference type="AlphaFoldDB" id="A0AAD9FDV9"/>
<proteinExistence type="predicted"/>
<name>A0AAD9FDV9_DISEL</name>
<dbReference type="EMBL" id="JASDAP010000005">
    <property type="protein sequence ID" value="KAK1902523.1"/>
    <property type="molecule type" value="Genomic_DNA"/>
</dbReference>
<dbReference type="Proteomes" id="UP001228049">
    <property type="component" value="Unassembled WGS sequence"/>
</dbReference>
<keyword evidence="1" id="KW-0696">RNA-directed RNA polymerase</keyword>
<accession>A0AAD9FDV9</accession>
<reference evidence="1" key="1">
    <citation type="submission" date="2023-04" db="EMBL/GenBank/DDBJ databases">
        <title>Chromosome-level genome of Chaenocephalus aceratus.</title>
        <authorList>
            <person name="Park H."/>
        </authorList>
    </citation>
    <scope>NUCLEOTIDE SEQUENCE</scope>
    <source>
        <strain evidence="1">DE</strain>
        <tissue evidence="1">Muscle</tissue>
    </source>
</reference>
<protein>
    <submittedName>
        <fullName evidence="1">RNA-directed RNA polymerase L</fullName>
    </submittedName>
</protein>
<comment type="caution">
    <text evidence="1">The sequence shown here is derived from an EMBL/GenBank/DDBJ whole genome shotgun (WGS) entry which is preliminary data.</text>
</comment>
<keyword evidence="2" id="KW-1185">Reference proteome</keyword>
<gene>
    <name evidence="1" type="ORF">KUDE01_005484</name>
</gene>